<reference evidence="1" key="1">
    <citation type="submission" date="2020-08" db="EMBL/GenBank/DDBJ databases">
        <title>Multicomponent nature underlies the extraordinary mechanical properties of spider dragline silk.</title>
        <authorList>
            <person name="Kono N."/>
            <person name="Nakamura H."/>
            <person name="Mori M."/>
            <person name="Yoshida Y."/>
            <person name="Ohtoshi R."/>
            <person name="Malay A.D."/>
            <person name="Moran D.A.P."/>
            <person name="Tomita M."/>
            <person name="Numata K."/>
            <person name="Arakawa K."/>
        </authorList>
    </citation>
    <scope>NUCLEOTIDE SEQUENCE</scope>
</reference>
<dbReference type="EMBL" id="BMAU01021232">
    <property type="protein sequence ID" value="GFY02106.1"/>
    <property type="molecule type" value="Genomic_DNA"/>
</dbReference>
<sequence>MDDNVRDHRVDEFLENEDIHQIVWPVRYPDLFRMPDTLWGGQLQPPSENHPRPENIGVERVKLISTGTYKFSYFRYKITV</sequence>
<keyword evidence="2" id="KW-1185">Reference proteome</keyword>
<name>A0A8X6S504_TRICX</name>
<dbReference type="AlphaFoldDB" id="A0A8X6S504"/>
<evidence type="ECO:0000313" key="1">
    <source>
        <dbReference type="EMBL" id="GFY02106.1"/>
    </source>
</evidence>
<organism evidence="1 2">
    <name type="scientific">Trichonephila clavipes</name>
    <name type="common">Golden silk orbweaver</name>
    <name type="synonym">Nephila clavipes</name>
    <dbReference type="NCBI Taxonomy" id="2585209"/>
    <lineage>
        <taxon>Eukaryota</taxon>
        <taxon>Metazoa</taxon>
        <taxon>Ecdysozoa</taxon>
        <taxon>Arthropoda</taxon>
        <taxon>Chelicerata</taxon>
        <taxon>Arachnida</taxon>
        <taxon>Araneae</taxon>
        <taxon>Araneomorphae</taxon>
        <taxon>Entelegynae</taxon>
        <taxon>Araneoidea</taxon>
        <taxon>Nephilidae</taxon>
        <taxon>Trichonephila</taxon>
    </lineage>
</organism>
<gene>
    <name evidence="1" type="ORF">TNCV_5099671</name>
</gene>
<proteinExistence type="predicted"/>
<dbReference type="Proteomes" id="UP000887159">
    <property type="component" value="Unassembled WGS sequence"/>
</dbReference>
<evidence type="ECO:0000313" key="2">
    <source>
        <dbReference type="Proteomes" id="UP000887159"/>
    </source>
</evidence>
<protein>
    <submittedName>
        <fullName evidence="1">Uncharacterized protein</fullName>
    </submittedName>
</protein>
<comment type="caution">
    <text evidence="1">The sequence shown here is derived from an EMBL/GenBank/DDBJ whole genome shotgun (WGS) entry which is preliminary data.</text>
</comment>
<accession>A0A8X6S504</accession>